<organism evidence="4 5">
    <name type="scientific">Exidia glandulosa HHB12029</name>
    <dbReference type="NCBI Taxonomy" id="1314781"/>
    <lineage>
        <taxon>Eukaryota</taxon>
        <taxon>Fungi</taxon>
        <taxon>Dikarya</taxon>
        <taxon>Basidiomycota</taxon>
        <taxon>Agaricomycotina</taxon>
        <taxon>Agaricomycetes</taxon>
        <taxon>Auriculariales</taxon>
        <taxon>Exidiaceae</taxon>
        <taxon>Exidia</taxon>
    </lineage>
</organism>
<dbReference type="EMBL" id="KV425938">
    <property type="protein sequence ID" value="KZV96820.1"/>
    <property type="molecule type" value="Genomic_DNA"/>
</dbReference>
<feature type="compositionally biased region" description="Acidic residues" evidence="1">
    <location>
        <begin position="273"/>
        <end position="284"/>
    </location>
</feature>
<feature type="region of interest" description="Disordered" evidence="1">
    <location>
        <begin position="265"/>
        <end position="299"/>
    </location>
</feature>
<feature type="domain" description="Thioredoxin" evidence="3">
    <location>
        <begin position="13"/>
        <end position="244"/>
    </location>
</feature>
<proteinExistence type="predicted"/>
<feature type="chain" id="PRO_5007861060" evidence="2">
    <location>
        <begin position="20"/>
        <end position="299"/>
    </location>
</feature>
<dbReference type="Pfam" id="PF00085">
    <property type="entry name" value="Thioredoxin"/>
    <property type="match status" value="1"/>
</dbReference>
<evidence type="ECO:0000256" key="1">
    <source>
        <dbReference type="SAM" id="MobiDB-lite"/>
    </source>
</evidence>
<dbReference type="InterPro" id="IPR036249">
    <property type="entry name" value="Thioredoxin-like_sf"/>
</dbReference>
<name>A0A165KSS9_EXIGL</name>
<dbReference type="GO" id="GO:0015035">
    <property type="term" value="F:protein-disulfide reductase activity"/>
    <property type="evidence" value="ECO:0007669"/>
    <property type="project" value="TreeGrafter"/>
</dbReference>
<dbReference type="GO" id="GO:0005788">
    <property type="term" value="C:endoplasmic reticulum lumen"/>
    <property type="evidence" value="ECO:0007669"/>
    <property type="project" value="TreeGrafter"/>
</dbReference>
<reference evidence="4 5" key="1">
    <citation type="journal article" date="2016" name="Mol. Biol. Evol.">
        <title>Comparative Genomics of Early-Diverging Mushroom-Forming Fungi Provides Insights into the Origins of Lignocellulose Decay Capabilities.</title>
        <authorList>
            <person name="Nagy L.G."/>
            <person name="Riley R."/>
            <person name="Tritt A."/>
            <person name="Adam C."/>
            <person name="Daum C."/>
            <person name="Floudas D."/>
            <person name="Sun H."/>
            <person name="Yadav J.S."/>
            <person name="Pangilinan J."/>
            <person name="Larsson K.H."/>
            <person name="Matsuura K."/>
            <person name="Barry K."/>
            <person name="Labutti K."/>
            <person name="Kuo R."/>
            <person name="Ohm R.A."/>
            <person name="Bhattacharya S.S."/>
            <person name="Shirouzu T."/>
            <person name="Yoshinaga Y."/>
            <person name="Martin F.M."/>
            <person name="Grigoriev I.V."/>
            <person name="Hibbett D.S."/>
        </authorList>
    </citation>
    <scope>NUCLEOTIDE SEQUENCE [LARGE SCALE GENOMIC DNA]</scope>
    <source>
        <strain evidence="4 5">HHB12029</strain>
    </source>
</reference>
<keyword evidence="2" id="KW-0732">Signal</keyword>
<protein>
    <submittedName>
        <fullName evidence="4">Thioredoxin-like protein</fullName>
    </submittedName>
</protein>
<dbReference type="Gene3D" id="3.40.30.10">
    <property type="entry name" value="Glutaredoxin"/>
    <property type="match status" value="1"/>
</dbReference>
<dbReference type="Proteomes" id="UP000077266">
    <property type="component" value="Unassembled WGS sequence"/>
</dbReference>
<evidence type="ECO:0000313" key="4">
    <source>
        <dbReference type="EMBL" id="KZV96820.1"/>
    </source>
</evidence>
<sequence>MVKTSILLHALALVSSASAALFPGKTRVKQINGSKDWKKYLKEERAAVVAFVAPWCGHCQKLAPEYSKVAGGMDPLVPFYAVDCDADANKQLCAQQGIKGFPTVKMFPRGIKVPPVEFQMERTAGNLFMWTSRSIPSKIARPKRAWGISNWKFENRAHPRAILLNKAQRVPLLWKVLANKYHDKIKFASARDAKGRVSKQMGFELGGKKESKVIVFTPDGRDAILYKGVMKYEPLVEFLDQLLAGTVDTTQHAVGDEQIVLKAEEEAKAAGSDAEEDDDEDEEEDGKKSKKAKKTNDEL</sequence>
<dbReference type="PANTHER" id="PTHR45815">
    <property type="entry name" value="PROTEIN DISULFIDE-ISOMERASE A6"/>
    <property type="match status" value="1"/>
</dbReference>
<dbReference type="GO" id="GO:0034976">
    <property type="term" value="P:response to endoplasmic reticulum stress"/>
    <property type="evidence" value="ECO:0007669"/>
    <property type="project" value="TreeGrafter"/>
</dbReference>
<feature type="signal peptide" evidence="2">
    <location>
        <begin position="1"/>
        <end position="19"/>
    </location>
</feature>
<keyword evidence="5" id="KW-1185">Reference proteome</keyword>
<evidence type="ECO:0000313" key="5">
    <source>
        <dbReference type="Proteomes" id="UP000077266"/>
    </source>
</evidence>
<dbReference type="PRINTS" id="PR00421">
    <property type="entry name" value="THIOREDOXIN"/>
</dbReference>
<dbReference type="STRING" id="1314781.A0A165KSS9"/>
<dbReference type="SUPFAM" id="SSF52833">
    <property type="entry name" value="Thioredoxin-like"/>
    <property type="match status" value="1"/>
</dbReference>
<accession>A0A165KSS9</accession>
<dbReference type="InterPro" id="IPR013766">
    <property type="entry name" value="Thioredoxin_domain"/>
</dbReference>
<dbReference type="PROSITE" id="PS51352">
    <property type="entry name" value="THIOREDOXIN_2"/>
    <property type="match status" value="1"/>
</dbReference>
<dbReference type="OrthoDB" id="427280at2759"/>
<evidence type="ECO:0000256" key="2">
    <source>
        <dbReference type="SAM" id="SignalP"/>
    </source>
</evidence>
<dbReference type="InParanoid" id="A0A165KSS9"/>
<dbReference type="PANTHER" id="PTHR45815:SF3">
    <property type="entry name" value="PROTEIN DISULFIDE-ISOMERASE A6"/>
    <property type="match status" value="1"/>
</dbReference>
<evidence type="ECO:0000259" key="3">
    <source>
        <dbReference type="PROSITE" id="PS51352"/>
    </source>
</evidence>
<gene>
    <name evidence="4" type="ORF">EXIGLDRAFT_670804</name>
</gene>
<dbReference type="AlphaFoldDB" id="A0A165KSS9"/>